<protein>
    <submittedName>
        <fullName evidence="5">Putative dehydrogenase</fullName>
    </submittedName>
</protein>
<keyword evidence="2" id="KW-0560">Oxidoreductase</keyword>
<dbReference type="InterPro" id="IPR004104">
    <property type="entry name" value="Gfo/Idh/MocA-like_OxRdtase_C"/>
</dbReference>
<evidence type="ECO:0000259" key="3">
    <source>
        <dbReference type="Pfam" id="PF01408"/>
    </source>
</evidence>
<keyword evidence="6" id="KW-1185">Reference proteome</keyword>
<evidence type="ECO:0000256" key="1">
    <source>
        <dbReference type="ARBA" id="ARBA00010928"/>
    </source>
</evidence>
<evidence type="ECO:0000259" key="4">
    <source>
        <dbReference type="Pfam" id="PF02894"/>
    </source>
</evidence>
<dbReference type="PANTHER" id="PTHR43708:SF5">
    <property type="entry name" value="CONSERVED EXPRESSED OXIDOREDUCTASE (EUROFUNG)-RELATED"/>
    <property type="match status" value="1"/>
</dbReference>
<dbReference type="InterPro" id="IPR000683">
    <property type="entry name" value="Gfo/Idh/MocA-like_OxRdtase_N"/>
</dbReference>
<name>A0A4R7B4R5_9NEIS</name>
<comment type="similarity">
    <text evidence="1">Belongs to the Gfo/Idh/MocA family.</text>
</comment>
<gene>
    <name evidence="5" type="ORF">DFP86_1094</name>
</gene>
<sequence length="353" mass="38140">MPSPAPLNVALSGYGYAGKTFHAPLIDATPGLALHTIVSRRADAVLAERPDCRVVPDLAQALADPSIDLVVIASPNELHFPQARDALLAGKHVVVDKPFTTKLDEALRLNALASETRQVLSVFHNRRWDSDFLALSALLADGALGRISRFESRFDRYRPQTRQRWREEDRPGAGLWYDLGAHLVDQVLHLFGLPQAVHGTLLRQREGAQVDDFFDVRLRYADFVADLQASCLAPGGSPRLTVHGSKASYVKHGLDTQEGALKQGIAPDSPGFGADAQPAVLWLANGDTPQAVYPVTASGQYVAYYAAVRDAVLGKGPNPVTALEAARVIQVIEAVAQSHRESREIALSAEALA</sequence>
<accession>A0A4R7B4R5</accession>
<evidence type="ECO:0000256" key="2">
    <source>
        <dbReference type="ARBA" id="ARBA00023002"/>
    </source>
</evidence>
<proteinExistence type="inferred from homology"/>
<dbReference type="Gene3D" id="3.40.50.720">
    <property type="entry name" value="NAD(P)-binding Rossmann-like Domain"/>
    <property type="match status" value="1"/>
</dbReference>
<evidence type="ECO:0000313" key="6">
    <source>
        <dbReference type="Proteomes" id="UP000295611"/>
    </source>
</evidence>
<dbReference type="GO" id="GO:0000166">
    <property type="term" value="F:nucleotide binding"/>
    <property type="evidence" value="ECO:0007669"/>
    <property type="project" value="InterPro"/>
</dbReference>
<feature type="domain" description="Gfo/Idh/MocA-like oxidoreductase C-terminal" evidence="4">
    <location>
        <begin position="138"/>
        <end position="347"/>
    </location>
</feature>
<dbReference type="Proteomes" id="UP000295611">
    <property type="component" value="Unassembled WGS sequence"/>
</dbReference>
<dbReference type="OrthoDB" id="9774191at2"/>
<organism evidence="5 6">
    <name type="scientific">Paludibacterium purpuratum</name>
    <dbReference type="NCBI Taxonomy" id="1144873"/>
    <lineage>
        <taxon>Bacteria</taxon>
        <taxon>Pseudomonadati</taxon>
        <taxon>Pseudomonadota</taxon>
        <taxon>Betaproteobacteria</taxon>
        <taxon>Neisseriales</taxon>
        <taxon>Chromobacteriaceae</taxon>
        <taxon>Paludibacterium</taxon>
    </lineage>
</organism>
<dbReference type="InterPro" id="IPR036291">
    <property type="entry name" value="NAD(P)-bd_dom_sf"/>
</dbReference>
<dbReference type="GO" id="GO:0016491">
    <property type="term" value="F:oxidoreductase activity"/>
    <property type="evidence" value="ECO:0007669"/>
    <property type="project" value="UniProtKB-KW"/>
</dbReference>
<dbReference type="SUPFAM" id="SSF55347">
    <property type="entry name" value="Glyceraldehyde-3-phosphate dehydrogenase-like, C-terminal domain"/>
    <property type="match status" value="1"/>
</dbReference>
<comment type="caution">
    <text evidence="5">The sequence shown here is derived from an EMBL/GenBank/DDBJ whole genome shotgun (WGS) entry which is preliminary data.</text>
</comment>
<feature type="domain" description="Gfo/Idh/MocA-like oxidoreductase N-terminal" evidence="3">
    <location>
        <begin position="7"/>
        <end position="124"/>
    </location>
</feature>
<dbReference type="RefSeq" id="WP_133681381.1">
    <property type="nucleotide sequence ID" value="NZ_SNZP01000009.1"/>
</dbReference>
<dbReference type="AlphaFoldDB" id="A0A4R7B4R5"/>
<dbReference type="NCBIfam" id="NF008607">
    <property type="entry name" value="PRK11579.1"/>
    <property type="match status" value="1"/>
</dbReference>
<dbReference type="Pfam" id="PF01408">
    <property type="entry name" value="GFO_IDH_MocA"/>
    <property type="match status" value="1"/>
</dbReference>
<reference evidence="5 6" key="1">
    <citation type="submission" date="2019-03" db="EMBL/GenBank/DDBJ databases">
        <title>Genomic Encyclopedia of Type Strains, Phase III (KMG-III): the genomes of soil and plant-associated and newly described type strains.</title>
        <authorList>
            <person name="Whitman W."/>
        </authorList>
    </citation>
    <scope>NUCLEOTIDE SEQUENCE [LARGE SCALE GENOMIC DNA]</scope>
    <source>
        <strain evidence="5 6">CECT 8976</strain>
    </source>
</reference>
<dbReference type="EMBL" id="SNZP01000009">
    <property type="protein sequence ID" value="TDR77765.1"/>
    <property type="molecule type" value="Genomic_DNA"/>
</dbReference>
<dbReference type="Pfam" id="PF02894">
    <property type="entry name" value="GFO_IDH_MocA_C"/>
    <property type="match status" value="1"/>
</dbReference>
<evidence type="ECO:0000313" key="5">
    <source>
        <dbReference type="EMBL" id="TDR77765.1"/>
    </source>
</evidence>
<dbReference type="Gene3D" id="3.30.360.10">
    <property type="entry name" value="Dihydrodipicolinate Reductase, domain 2"/>
    <property type="match status" value="1"/>
</dbReference>
<dbReference type="PANTHER" id="PTHR43708">
    <property type="entry name" value="CONSERVED EXPRESSED OXIDOREDUCTASE (EUROFUNG)"/>
    <property type="match status" value="1"/>
</dbReference>
<dbReference type="SUPFAM" id="SSF51735">
    <property type="entry name" value="NAD(P)-binding Rossmann-fold domains"/>
    <property type="match status" value="1"/>
</dbReference>
<dbReference type="InterPro" id="IPR051317">
    <property type="entry name" value="Gfo/Idh/MocA_oxidoreduct"/>
</dbReference>